<accession>A0ACC1MJE1</accession>
<dbReference type="EMBL" id="JANJQO010002657">
    <property type="protein sequence ID" value="KAJ2966348.1"/>
    <property type="molecule type" value="Genomic_DNA"/>
</dbReference>
<keyword evidence="2" id="KW-1185">Reference proteome</keyword>
<organism evidence="1 2">
    <name type="scientific">Zarea fungicola</name>
    <dbReference type="NCBI Taxonomy" id="93591"/>
    <lineage>
        <taxon>Eukaryota</taxon>
        <taxon>Fungi</taxon>
        <taxon>Dikarya</taxon>
        <taxon>Ascomycota</taxon>
        <taxon>Pezizomycotina</taxon>
        <taxon>Sordariomycetes</taxon>
        <taxon>Hypocreomycetidae</taxon>
        <taxon>Hypocreales</taxon>
        <taxon>Cordycipitaceae</taxon>
        <taxon>Zarea</taxon>
    </lineage>
</organism>
<reference evidence="1" key="1">
    <citation type="submission" date="2022-08" db="EMBL/GenBank/DDBJ databases">
        <title>Genome Sequence of Lecanicillium fungicola.</title>
        <authorList>
            <person name="Buettner E."/>
        </authorList>
    </citation>
    <scope>NUCLEOTIDE SEQUENCE</scope>
    <source>
        <strain evidence="1">Babe33</strain>
    </source>
</reference>
<dbReference type="Proteomes" id="UP001143910">
    <property type="component" value="Unassembled WGS sequence"/>
</dbReference>
<evidence type="ECO:0000313" key="1">
    <source>
        <dbReference type="EMBL" id="KAJ2966348.1"/>
    </source>
</evidence>
<proteinExistence type="predicted"/>
<name>A0ACC1MJE1_9HYPO</name>
<gene>
    <name evidence="1" type="ORF">NQ176_g10193</name>
</gene>
<comment type="caution">
    <text evidence="1">The sequence shown here is derived from an EMBL/GenBank/DDBJ whole genome shotgun (WGS) entry which is preliminary data.</text>
</comment>
<protein>
    <submittedName>
        <fullName evidence="1">Uncharacterized protein</fullName>
    </submittedName>
</protein>
<evidence type="ECO:0000313" key="2">
    <source>
        <dbReference type="Proteomes" id="UP001143910"/>
    </source>
</evidence>
<sequence length="526" mass="59436">MPNTGKPSLDCHLCRQRRVKCDLSRPACQRCIKYGATCPGYRDQQELVFRNSDPSAVKRRKKRKTGAASDSSKTDDDSKALVTLPGFIKERPEPAADSIGSMILYGHVTEHWTAHSIPLLLDVYSAMDFLKNVYHADSRNGPLLWSAHIFTRTYIMNVKNPTHVDNSVYGKTQRELCMYMGKTLRAINRALSTPDGAKRDDILATVWILANYEVLAGTLGRHQPVNTWQLHAKGIYSILKARGSESLYTSVGRTAFWPAFNTVQLQALIVNTSCPAETEEWLGICDKNLFEGEELTLRIAEYIARICHVQAGIMKHLRTGDFRGASDNYMQLRQQLLEAEFAYERYLQTKSPLSTSHADVTIDVYMQNIQCAAVIKSNHLMQMLCNMLTHYAPCPVPLQDLLVHRRYALQRIWESSRVIIDNLPMAMEPLSRTTVLQSPQVLFDAMKLVFPLFLVAHMPTTLQEHKDIAMLALQYIGKEVGIKQALARDGPKMPLPEEARAPLVMDQMAEPPWVSVAPREYTLLGF</sequence>